<keyword evidence="5 11" id="KW-0032">Aminotransferase</keyword>
<proteinExistence type="inferred from homology"/>
<evidence type="ECO:0000256" key="4">
    <source>
        <dbReference type="ARBA" id="ARBA00011738"/>
    </source>
</evidence>
<dbReference type="UniPathway" id="UPA00031">
    <property type="reaction ID" value="UER00012"/>
</dbReference>
<keyword evidence="14" id="KW-1185">Reference proteome</keyword>
<comment type="cofactor">
    <cofactor evidence="1 11">
        <name>pyridoxal 5'-phosphate</name>
        <dbReference type="ChEBI" id="CHEBI:597326"/>
    </cofactor>
</comment>
<evidence type="ECO:0000259" key="12">
    <source>
        <dbReference type="Pfam" id="PF00155"/>
    </source>
</evidence>
<feature type="modified residue" description="N6-(pyridoxal phosphate)lysine" evidence="11">
    <location>
        <position position="228"/>
    </location>
</feature>
<evidence type="ECO:0000256" key="3">
    <source>
        <dbReference type="ARBA" id="ARBA00007970"/>
    </source>
</evidence>
<gene>
    <name evidence="11" type="primary">hisC</name>
    <name evidence="13" type="ORF">DNH61_05990</name>
</gene>
<evidence type="ECO:0000256" key="5">
    <source>
        <dbReference type="ARBA" id="ARBA00022576"/>
    </source>
</evidence>
<dbReference type="GO" id="GO:0000105">
    <property type="term" value="P:L-histidine biosynthetic process"/>
    <property type="evidence" value="ECO:0007669"/>
    <property type="project" value="UniProtKB-UniRule"/>
</dbReference>
<keyword evidence="7 11" id="KW-0808">Transferase</keyword>
<comment type="caution">
    <text evidence="13">The sequence shown here is derived from an EMBL/GenBank/DDBJ whole genome shotgun (WGS) entry which is preliminary data.</text>
</comment>
<evidence type="ECO:0000256" key="11">
    <source>
        <dbReference type="HAMAP-Rule" id="MF_01023"/>
    </source>
</evidence>
<dbReference type="InterPro" id="IPR015422">
    <property type="entry name" value="PyrdxlP-dep_Trfase_small"/>
</dbReference>
<dbReference type="GO" id="GO:0004400">
    <property type="term" value="F:histidinol-phosphate transaminase activity"/>
    <property type="evidence" value="ECO:0007669"/>
    <property type="project" value="UniProtKB-UniRule"/>
</dbReference>
<feature type="domain" description="Aminotransferase class I/classII large" evidence="12">
    <location>
        <begin position="35"/>
        <end position="356"/>
    </location>
</feature>
<protein>
    <recommendedName>
        <fullName evidence="11">Histidinol-phosphate aminotransferase</fullName>
        <ecNumber evidence="11">2.6.1.9</ecNumber>
    </recommendedName>
    <alternativeName>
        <fullName evidence="11">Imidazole acetol-phosphate transaminase</fullName>
    </alternativeName>
</protein>
<dbReference type="InterPro" id="IPR015424">
    <property type="entry name" value="PyrdxlP-dep_Trfase"/>
</dbReference>
<name>A0A2W1LC72_9BACL</name>
<accession>A0A2W1LC72</accession>
<dbReference type="InterPro" id="IPR015421">
    <property type="entry name" value="PyrdxlP-dep_Trfase_major"/>
</dbReference>
<evidence type="ECO:0000256" key="7">
    <source>
        <dbReference type="ARBA" id="ARBA00022679"/>
    </source>
</evidence>
<dbReference type="EMBL" id="QKRB01000036">
    <property type="protein sequence ID" value="PZD96746.1"/>
    <property type="molecule type" value="Genomic_DNA"/>
</dbReference>
<evidence type="ECO:0000256" key="10">
    <source>
        <dbReference type="ARBA" id="ARBA00047481"/>
    </source>
</evidence>
<evidence type="ECO:0000256" key="9">
    <source>
        <dbReference type="ARBA" id="ARBA00023102"/>
    </source>
</evidence>
<dbReference type="Proteomes" id="UP000249522">
    <property type="component" value="Unassembled WGS sequence"/>
</dbReference>
<evidence type="ECO:0000313" key="13">
    <source>
        <dbReference type="EMBL" id="PZD96746.1"/>
    </source>
</evidence>
<dbReference type="InterPro" id="IPR050106">
    <property type="entry name" value="HistidinolP_aminotransfase"/>
</dbReference>
<dbReference type="PANTHER" id="PTHR43643:SF6">
    <property type="entry name" value="HISTIDINOL-PHOSPHATE AMINOTRANSFERASE"/>
    <property type="match status" value="1"/>
</dbReference>
<evidence type="ECO:0000256" key="2">
    <source>
        <dbReference type="ARBA" id="ARBA00005011"/>
    </source>
</evidence>
<evidence type="ECO:0000256" key="1">
    <source>
        <dbReference type="ARBA" id="ARBA00001933"/>
    </source>
</evidence>
<dbReference type="EC" id="2.6.1.9" evidence="11"/>
<evidence type="ECO:0000256" key="8">
    <source>
        <dbReference type="ARBA" id="ARBA00022898"/>
    </source>
</evidence>
<organism evidence="13 14">
    <name type="scientific">Paenibacillus sambharensis</name>
    <dbReference type="NCBI Taxonomy" id="1803190"/>
    <lineage>
        <taxon>Bacteria</taxon>
        <taxon>Bacillati</taxon>
        <taxon>Bacillota</taxon>
        <taxon>Bacilli</taxon>
        <taxon>Bacillales</taxon>
        <taxon>Paenibacillaceae</taxon>
        <taxon>Paenibacillus</taxon>
    </lineage>
</organism>
<dbReference type="GO" id="GO:0030170">
    <property type="term" value="F:pyridoxal phosphate binding"/>
    <property type="evidence" value="ECO:0007669"/>
    <property type="project" value="InterPro"/>
</dbReference>
<keyword evidence="9 11" id="KW-0368">Histidine biosynthesis</keyword>
<dbReference type="InterPro" id="IPR005861">
    <property type="entry name" value="HisP_aminotrans"/>
</dbReference>
<keyword evidence="8 11" id="KW-0663">Pyridoxal phosphate</keyword>
<dbReference type="CDD" id="cd00609">
    <property type="entry name" value="AAT_like"/>
    <property type="match status" value="1"/>
</dbReference>
<dbReference type="PANTHER" id="PTHR43643">
    <property type="entry name" value="HISTIDINOL-PHOSPHATE AMINOTRANSFERASE 2"/>
    <property type="match status" value="1"/>
</dbReference>
<dbReference type="NCBIfam" id="TIGR01141">
    <property type="entry name" value="hisC"/>
    <property type="match status" value="1"/>
</dbReference>
<dbReference type="OrthoDB" id="9813612at2"/>
<dbReference type="Gene3D" id="3.90.1150.10">
    <property type="entry name" value="Aspartate Aminotransferase, domain 1"/>
    <property type="match status" value="1"/>
</dbReference>
<dbReference type="HAMAP" id="MF_01023">
    <property type="entry name" value="HisC_aminotrans_2"/>
    <property type="match status" value="1"/>
</dbReference>
<comment type="catalytic activity">
    <reaction evidence="10 11">
        <text>L-histidinol phosphate + 2-oxoglutarate = 3-(imidazol-4-yl)-2-oxopropyl phosphate + L-glutamate</text>
        <dbReference type="Rhea" id="RHEA:23744"/>
        <dbReference type="ChEBI" id="CHEBI:16810"/>
        <dbReference type="ChEBI" id="CHEBI:29985"/>
        <dbReference type="ChEBI" id="CHEBI:57766"/>
        <dbReference type="ChEBI" id="CHEBI:57980"/>
        <dbReference type="EC" id="2.6.1.9"/>
    </reaction>
</comment>
<dbReference type="InterPro" id="IPR004839">
    <property type="entry name" value="Aminotransferase_I/II_large"/>
</dbReference>
<comment type="pathway">
    <text evidence="2 11">Amino-acid biosynthesis; L-histidine biosynthesis; L-histidine from 5-phospho-alpha-D-ribose 1-diphosphate: step 7/9.</text>
</comment>
<dbReference type="RefSeq" id="WP_111145757.1">
    <property type="nucleotide sequence ID" value="NZ_QKRB01000036.1"/>
</dbReference>
<dbReference type="AlphaFoldDB" id="A0A2W1LC72"/>
<keyword evidence="6 11" id="KW-0028">Amino-acid biosynthesis</keyword>
<reference evidence="13 14" key="1">
    <citation type="submission" date="2018-06" db="EMBL/GenBank/DDBJ databases">
        <title>Paenibacillus imtechensis sp. nov.</title>
        <authorList>
            <person name="Pinnaka A.K."/>
            <person name="Singh H."/>
            <person name="Kaur M."/>
        </authorList>
    </citation>
    <scope>NUCLEOTIDE SEQUENCE [LARGE SCALE GENOMIC DNA]</scope>
    <source>
        <strain evidence="13 14">SMB1</strain>
    </source>
</reference>
<sequence>MQKSVVSPRGALSQLTPYTPGKPIWEVQQELGLERVIKLASNENPLGPSPKALEAVQAWIADSHRYPDAHAAVLKNTIAGAHSLQPENVAAGNGADELIKLVSEAYLDAGDEIVIPSPTFSEYEFGARLMGAGVVSVPLGEGFEYNVQNILQALTPRTKLIYLCSPNNPTGTCLRRDQLVQLLEAVPPGILIILDAAYSHYADEPDYTDGIEFVQKGCPLLVLQTCSKIYGLAGLRVGYALAPAAIVAAVEQVREPFNVNALAQAAAAAALTDSEHIQASRACVARGREQLYGIFDRLGLSYTRSSGNFILVHVGERAGEVYERLLHAGIIVRSGVGWGLPDYLRISIGTEEENRLLGEELNTILQQH</sequence>
<dbReference type="Gene3D" id="3.40.640.10">
    <property type="entry name" value="Type I PLP-dependent aspartate aminotransferase-like (Major domain)"/>
    <property type="match status" value="1"/>
</dbReference>
<comment type="subunit">
    <text evidence="4 11">Homodimer.</text>
</comment>
<evidence type="ECO:0000256" key="6">
    <source>
        <dbReference type="ARBA" id="ARBA00022605"/>
    </source>
</evidence>
<dbReference type="SUPFAM" id="SSF53383">
    <property type="entry name" value="PLP-dependent transferases"/>
    <property type="match status" value="1"/>
</dbReference>
<evidence type="ECO:0000313" key="14">
    <source>
        <dbReference type="Proteomes" id="UP000249522"/>
    </source>
</evidence>
<comment type="similarity">
    <text evidence="3 11">Belongs to the class-II pyridoxal-phosphate-dependent aminotransferase family. Histidinol-phosphate aminotransferase subfamily.</text>
</comment>
<dbReference type="Pfam" id="PF00155">
    <property type="entry name" value="Aminotran_1_2"/>
    <property type="match status" value="1"/>
</dbReference>